<accession>A0A014NXC9</accession>
<keyword evidence="1" id="KW-1133">Transmembrane helix</keyword>
<name>A0A014NXC9_9BURK</name>
<evidence type="ECO:0000313" key="3">
    <source>
        <dbReference type="Proteomes" id="UP000020766"/>
    </source>
</evidence>
<dbReference type="STRING" id="225991.MA05_14105"/>
<comment type="caution">
    <text evidence="2">The sequence shown here is derived from an EMBL/GenBank/DDBJ whole genome shotgun (WGS) entry which is preliminary data.</text>
</comment>
<protein>
    <submittedName>
        <fullName evidence="2">Uncharacterized protein</fullName>
    </submittedName>
</protein>
<keyword evidence="1" id="KW-0812">Transmembrane</keyword>
<organism evidence="2 3">
    <name type="scientific">Comamonas aquatica DA1877</name>
    <dbReference type="NCBI Taxonomy" id="1457173"/>
    <lineage>
        <taxon>Bacteria</taxon>
        <taxon>Pseudomonadati</taxon>
        <taxon>Pseudomonadota</taxon>
        <taxon>Betaproteobacteria</taxon>
        <taxon>Burkholderiales</taxon>
        <taxon>Comamonadaceae</taxon>
        <taxon>Comamonas</taxon>
    </lineage>
</organism>
<dbReference type="RefSeq" id="WP_231499269.1">
    <property type="nucleotide sequence ID" value="NZ_JBOK01000037.1"/>
</dbReference>
<dbReference type="GeneID" id="74940740"/>
<keyword evidence="3" id="KW-1185">Reference proteome</keyword>
<reference evidence="2 3" key="1">
    <citation type="submission" date="2014-01" db="EMBL/GenBank/DDBJ databases">
        <title>Interspecies Systems Biology Uncovers Metabolites Affecting C. elegans Gene Expression and Life History Traits.</title>
        <authorList>
            <person name="Watson E."/>
            <person name="Macneil L.T."/>
            <person name="Ritter A.D."/>
            <person name="Yilmaz L.S."/>
            <person name="Rosebrock A.P."/>
            <person name="Caudy A.A."/>
            <person name="Walhout A.J."/>
        </authorList>
    </citation>
    <scope>NUCLEOTIDE SEQUENCE [LARGE SCALE GENOMIC DNA]</scope>
    <source>
        <strain evidence="2 3">DA1877</strain>
    </source>
</reference>
<sequence>MESPFRDIGWRFHFLRLTLLVQCCDIAMAGTVHRLGASRVPVKVWQEKQSMSLQVAQDGLFAKLFWIWISLLISVFVFWRLRHLWLKLHPPLDVRTKYSRRLTKRLRDRQALRLKCRTPRKPRPRHRR</sequence>
<evidence type="ECO:0000256" key="1">
    <source>
        <dbReference type="SAM" id="Phobius"/>
    </source>
</evidence>
<proteinExistence type="predicted"/>
<keyword evidence="1" id="KW-0472">Membrane</keyword>
<dbReference type="AlphaFoldDB" id="A0A014NXC9"/>
<dbReference type="EMBL" id="JBOK01000037">
    <property type="protein sequence ID" value="EXU78525.1"/>
    <property type="molecule type" value="Genomic_DNA"/>
</dbReference>
<gene>
    <name evidence="2" type="ORF">AX13_12400</name>
</gene>
<feature type="transmembrane region" description="Helical" evidence="1">
    <location>
        <begin position="60"/>
        <end position="79"/>
    </location>
</feature>
<evidence type="ECO:0000313" key="2">
    <source>
        <dbReference type="EMBL" id="EXU78525.1"/>
    </source>
</evidence>
<dbReference type="Proteomes" id="UP000020766">
    <property type="component" value="Unassembled WGS sequence"/>
</dbReference>